<feature type="compositionally biased region" description="Low complexity" evidence="9">
    <location>
        <begin position="187"/>
        <end position="203"/>
    </location>
</feature>
<dbReference type="Proteomes" id="UP000297447">
    <property type="component" value="Unassembled WGS sequence"/>
</dbReference>
<evidence type="ECO:0000256" key="3">
    <source>
        <dbReference type="ARBA" id="ARBA00013253"/>
    </source>
</evidence>
<comment type="caution">
    <text evidence="11">The sequence shown here is derived from an EMBL/GenBank/DDBJ whole genome shotgun (WGS) entry which is preliminary data.</text>
</comment>
<dbReference type="EMBL" id="SOHE01000016">
    <property type="protein sequence ID" value="TFD54409.1"/>
    <property type="molecule type" value="Genomic_DNA"/>
</dbReference>
<comment type="pathway">
    <text evidence="2">Cofactor biosynthesis; tetrahydrofolate biosynthesis; 2-amino-4-hydroxy-6-hydroxymethyl-7,8-dihydropteridine diphosphate from 7,8-dihydroneopterin triphosphate: step 4/4.</text>
</comment>
<evidence type="ECO:0000313" key="12">
    <source>
        <dbReference type="Proteomes" id="UP000297447"/>
    </source>
</evidence>
<keyword evidence="6 11" id="KW-0418">Kinase</keyword>
<evidence type="ECO:0000313" key="11">
    <source>
        <dbReference type="EMBL" id="TFD54409.1"/>
    </source>
</evidence>
<evidence type="ECO:0000259" key="10">
    <source>
        <dbReference type="Pfam" id="PF01288"/>
    </source>
</evidence>
<feature type="region of interest" description="Disordered" evidence="9">
    <location>
        <begin position="168"/>
        <end position="203"/>
    </location>
</feature>
<evidence type="ECO:0000256" key="8">
    <source>
        <dbReference type="ARBA" id="ARBA00022909"/>
    </source>
</evidence>
<keyword evidence="12" id="KW-1185">Reference proteome</keyword>
<dbReference type="OrthoDB" id="9808041at2"/>
<evidence type="ECO:0000256" key="4">
    <source>
        <dbReference type="ARBA" id="ARBA00022679"/>
    </source>
</evidence>
<name>A0A4R9AAL0_9MICO</name>
<evidence type="ECO:0000256" key="7">
    <source>
        <dbReference type="ARBA" id="ARBA00022840"/>
    </source>
</evidence>
<dbReference type="CDD" id="cd00483">
    <property type="entry name" value="HPPK"/>
    <property type="match status" value="1"/>
</dbReference>
<organism evidence="11 12">
    <name type="scientific">Cryobacterium frigoriphilum</name>
    <dbReference type="NCBI Taxonomy" id="1259150"/>
    <lineage>
        <taxon>Bacteria</taxon>
        <taxon>Bacillati</taxon>
        <taxon>Actinomycetota</taxon>
        <taxon>Actinomycetes</taxon>
        <taxon>Micrococcales</taxon>
        <taxon>Microbacteriaceae</taxon>
        <taxon>Cryobacterium</taxon>
    </lineage>
</organism>
<keyword evidence="8" id="KW-0289">Folate biosynthesis</keyword>
<accession>A0A4R9AAL0</accession>
<reference evidence="11 12" key="1">
    <citation type="submission" date="2019-03" db="EMBL/GenBank/DDBJ databases">
        <title>Genomics of glacier-inhabiting Cryobacterium strains.</title>
        <authorList>
            <person name="Liu Q."/>
            <person name="Xin Y.-H."/>
        </authorList>
    </citation>
    <scope>NUCLEOTIDE SEQUENCE [LARGE SCALE GENOMIC DNA]</scope>
    <source>
        <strain evidence="11 12">Hh14</strain>
    </source>
</reference>
<keyword evidence="7" id="KW-0067">ATP-binding</keyword>
<dbReference type="Gene3D" id="3.30.70.560">
    <property type="entry name" value="7,8-Dihydro-6-hydroxymethylpterin-pyrophosphokinase HPPK"/>
    <property type="match status" value="1"/>
</dbReference>
<dbReference type="SUPFAM" id="SSF55083">
    <property type="entry name" value="6-hydroxymethyl-7,8-dihydropterin pyrophosphokinase, HPPK"/>
    <property type="match status" value="1"/>
</dbReference>
<evidence type="ECO:0000256" key="5">
    <source>
        <dbReference type="ARBA" id="ARBA00022741"/>
    </source>
</evidence>
<evidence type="ECO:0000256" key="2">
    <source>
        <dbReference type="ARBA" id="ARBA00005051"/>
    </source>
</evidence>
<dbReference type="InterPro" id="IPR000550">
    <property type="entry name" value="Hppk"/>
</dbReference>
<dbReference type="RefSeq" id="WP_134518084.1">
    <property type="nucleotide sequence ID" value="NZ_SOHE01000016.1"/>
</dbReference>
<evidence type="ECO:0000256" key="9">
    <source>
        <dbReference type="SAM" id="MobiDB-lite"/>
    </source>
</evidence>
<dbReference type="Pfam" id="PF01288">
    <property type="entry name" value="HPPK"/>
    <property type="match status" value="1"/>
</dbReference>
<dbReference type="PANTHER" id="PTHR43071:SF1">
    <property type="entry name" value="2-AMINO-4-HYDROXY-6-HYDROXYMETHYLDIHYDROPTERIDINE PYROPHOSPHOKINASE"/>
    <property type="match status" value="1"/>
</dbReference>
<dbReference type="PANTHER" id="PTHR43071">
    <property type="entry name" value="2-AMINO-4-HYDROXY-6-HYDROXYMETHYLDIHYDROPTERIDINE PYROPHOSPHOKINASE"/>
    <property type="match status" value="1"/>
</dbReference>
<keyword evidence="4 11" id="KW-0808">Transferase</keyword>
<dbReference type="GO" id="GO:0005524">
    <property type="term" value="F:ATP binding"/>
    <property type="evidence" value="ECO:0007669"/>
    <property type="project" value="UniProtKB-KW"/>
</dbReference>
<dbReference type="InterPro" id="IPR035907">
    <property type="entry name" value="Hppk_sf"/>
</dbReference>
<dbReference type="EC" id="2.7.6.3" evidence="3"/>
<evidence type="ECO:0000256" key="6">
    <source>
        <dbReference type="ARBA" id="ARBA00022777"/>
    </source>
</evidence>
<proteinExistence type="predicted"/>
<evidence type="ECO:0000256" key="1">
    <source>
        <dbReference type="ARBA" id="ARBA00000198"/>
    </source>
</evidence>
<comment type="catalytic activity">
    <reaction evidence="1">
        <text>6-hydroxymethyl-7,8-dihydropterin + ATP = (7,8-dihydropterin-6-yl)methyl diphosphate + AMP + H(+)</text>
        <dbReference type="Rhea" id="RHEA:11412"/>
        <dbReference type="ChEBI" id="CHEBI:15378"/>
        <dbReference type="ChEBI" id="CHEBI:30616"/>
        <dbReference type="ChEBI" id="CHEBI:44841"/>
        <dbReference type="ChEBI" id="CHEBI:72950"/>
        <dbReference type="ChEBI" id="CHEBI:456215"/>
        <dbReference type="EC" id="2.7.6.3"/>
    </reaction>
</comment>
<dbReference type="UniPathway" id="UPA00077">
    <property type="reaction ID" value="UER00155"/>
</dbReference>
<dbReference type="GO" id="GO:0016301">
    <property type="term" value="F:kinase activity"/>
    <property type="evidence" value="ECO:0007669"/>
    <property type="project" value="UniProtKB-KW"/>
</dbReference>
<dbReference type="NCBIfam" id="TIGR01498">
    <property type="entry name" value="folK"/>
    <property type="match status" value="1"/>
</dbReference>
<feature type="domain" description="7,8-dihydro-6-hydroxymethylpterin-pyrophosphokinase" evidence="10">
    <location>
        <begin position="14"/>
        <end position="146"/>
    </location>
</feature>
<dbReference type="GO" id="GO:0046656">
    <property type="term" value="P:folic acid biosynthetic process"/>
    <property type="evidence" value="ECO:0007669"/>
    <property type="project" value="UniProtKB-KW"/>
</dbReference>
<dbReference type="AlphaFoldDB" id="A0A4R9AAL0"/>
<gene>
    <name evidence="11" type="primary">folK</name>
    <name evidence="11" type="ORF">E3T55_02925</name>
</gene>
<feature type="compositionally biased region" description="Basic and acidic residues" evidence="9">
    <location>
        <begin position="168"/>
        <end position="183"/>
    </location>
</feature>
<keyword evidence="5" id="KW-0547">Nucleotide-binding</keyword>
<dbReference type="GO" id="GO:0003848">
    <property type="term" value="F:2-amino-4-hydroxy-6-hydroxymethyldihydropteridine diphosphokinase activity"/>
    <property type="evidence" value="ECO:0007669"/>
    <property type="project" value="UniProtKB-EC"/>
</dbReference>
<protein>
    <recommendedName>
        <fullName evidence="3">2-amino-4-hydroxy-6-hydroxymethyldihydropteridine diphosphokinase</fullName>
        <ecNumber evidence="3">2.7.6.3</ecNumber>
    </recommendedName>
</protein>
<sequence length="203" mass="21008">MSGPAALPAAAPVILALGSNLGDRAATLIQAVQDLFAVDGLELSDVSPLWESAALKLDGVDAAAPRYLNGVVAGSFAGDPLDLLAAVNSIEADHGRVRAERWGDRTLDIDIIVIGDLVRADARLTLPHPLAHARDFVLAPWLDVDPDAVLPGRGPVRDLLAATEQTARRYTDTRIDAPPRDAPPRAAPTGAAALGASGLGASR</sequence>
<dbReference type="GO" id="GO:0046654">
    <property type="term" value="P:tetrahydrofolate biosynthetic process"/>
    <property type="evidence" value="ECO:0007669"/>
    <property type="project" value="UniProtKB-UniPathway"/>
</dbReference>